<accession>A0A4R5QCD1</accession>
<keyword evidence="2" id="KW-0732">Signal</keyword>
<sequence length="194" mass="19876">MTRPPLRRHSTRLLAGLAVIAPMLVGGEAQAQVRKPEERPARTATAPRHSAPPRTAKHSAQVGNQGGNRVNGNVNIGNDITVAAPRRGGAVVVPVYPGYASGPSVGAVVATGVIAGATAGLVSGAMQQSNTMTGVQGATAPPGTTLEVGMRLATLPNGCTTQRVGQTTYYRCGSAWLQAFMEGSQVVYLVIPTP</sequence>
<evidence type="ECO:0000256" key="1">
    <source>
        <dbReference type="SAM" id="MobiDB-lite"/>
    </source>
</evidence>
<dbReference type="Proteomes" id="UP000295096">
    <property type="component" value="Unassembled WGS sequence"/>
</dbReference>
<feature type="region of interest" description="Disordered" evidence="1">
    <location>
        <begin position="30"/>
        <end position="73"/>
    </location>
</feature>
<evidence type="ECO:0000313" key="4">
    <source>
        <dbReference type="Proteomes" id="UP000295096"/>
    </source>
</evidence>
<protein>
    <submittedName>
        <fullName evidence="3">Uncharacterized protein</fullName>
    </submittedName>
</protein>
<dbReference type="AlphaFoldDB" id="A0A4R5QCD1"/>
<feature type="chain" id="PRO_5020902175" evidence="2">
    <location>
        <begin position="32"/>
        <end position="194"/>
    </location>
</feature>
<proteinExistence type="predicted"/>
<feature type="signal peptide" evidence="2">
    <location>
        <begin position="1"/>
        <end position="31"/>
    </location>
</feature>
<reference evidence="3 4" key="1">
    <citation type="journal article" date="2016" name="J. Microbiol.">
        <title>Dankookia rubra gen. nov., sp. nov., an alphaproteobacterium isolated from sediment of a shallow stream.</title>
        <authorList>
            <person name="Kim W.H."/>
            <person name="Kim D.H."/>
            <person name="Kang K."/>
            <person name="Ahn T.Y."/>
        </authorList>
    </citation>
    <scope>NUCLEOTIDE SEQUENCE [LARGE SCALE GENOMIC DNA]</scope>
    <source>
        <strain evidence="3 4">JCM30602</strain>
    </source>
</reference>
<comment type="caution">
    <text evidence="3">The sequence shown here is derived from an EMBL/GenBank/DDBJ whole genome shotgun (WGS) entry which is preliminary data.</text>
</comment>
<gene>
    <name evidence="3" type="ORF">E2C06_22045</name>
</gene>
<name>A0A4R5QCD1_9PROT</name>
<evidence type="ECO:0000313" key="3">
    <source>
        <dbReference type="EMBL" id="TDH60423.1"/>
    </source>
</evidence>
<organism evidence="3 4">
    <name type="scientific">Dankookia rubra</name>
    <dbReference type="NCBI Taxonomy" id="1442381"/>
    <lineage>
        <taxon>Bacteria</taxon>
        <taxon>Pseudomonadati</taxon>
        <taxon>Pseudomonadota</taxon>
        <taxon>Alphaproteobacteria</taxon>
        <taxon>Acetobacterales</taxon>
        <taxon>Roseomonadaceae</taxon>
        <taxon>Dankookia</taxon>
    </lineage>
</organism>
<dbReference type="RefSeq" id="WP_133290768.1">
    <property type="nucleotide sequence ID" value="NZ_SMSJ01000038.1"/>
</dbReference>
<evidence type="ECO:0000256" key="2">
    <source>
        <dbReference type="SAM" id="SignalP"/>
    </source>
</evidence>
<dbReference type="EMBL" id="SMSJ01000038">
    <property type="protein sequence ID" value="TDH60423.1"/>
    <property type="molecule type" value="Genomic_DNA"/>
</dbReference>
<keyword evidence="4" id="KW-1185">Reference proteome</keyword>
<dbReference type="OrthoDB" id="123540at2"/>